<organism evidence="1 2">
    <name type="scientific">Nannocystis pusilla</name>
    <dbReference type="NCBI Taxonomy" id="889268"/>
    <lineage>
        <taxon>Bacteria</taxon>
        <taxon>Pseudomonadati</taxon>
        <taxon>Myxococcota</taxon>
        <taxon>Polyangia</taxon>
        <taxon>Nannocystales</taxon>
        <taxon>Nannocystaceae</taxon>
        <taxon>Nannocystis</taxon>
    </lineage>
</organism>
<comment type="caution">
    <text evidence="1">The sequence shown here is derived from an EMBL/GenBank/DDBJ whole genome shotgun (WGS) entry which is preliminary data.</text>
</comment>
<keyword evidence="2" id="KW-1185">Reference proteome</keyword>
<gene>
    <name evidence="1" type="ORF">OV079_05175</name>
</gene>
<evidence type="ECO:0000313" key="2">
    <source>
        <dbReference type="Proteomes" id="UP001150924"/>
    </source>
</evidence>
<name>A0A9X3EJ11_9BACT</name>
<evidence type="ECO:0000313" key="1">
    <source>
        <dbReference type="EMBL" id="MCY1004972.1"/>
    </source>
</evidence>
<dbReference type="Proteomes" id="UP001150924">
    <property type="component" value="Unassembled WGS sequence"/>
</dbReference>
<protein>
    <submittedName>
        <fullName evidence="1">Uncharacterized protein</fullName>
    </submittedName>
</protein>
<sequence length="122" mass="13903">MTAATIARLVREIGPAVYEQFQARLLFAVAVESTECWLLPLYYGDNHRKKTINCLRTLNEALKGQEGFSIDVNQKQVKYYRKIVKRLGKRKDVEAHARHNSSFGRFLASLEPLRSAAPEPTP</sequence>
<accession>A0A9X3EJ11</accession>
<dbReference type="RefSeq" id="WP_267766589.1">
    <property type="nucleotide sequence ID" value="NZ_JAPNKE010000002.1"/>
</dbReference>
<reference evidence="1" key="1">
    <citation type="submission" date="2022-11" db="EMBL/GenBank/DDBJ databases">
        <title>Minimal conservation of predation-associated metabolite biosynthetic gene clusters underscores biosynthetic potential of Myxococcota including descriptions for ten novel species: Archangium lansinium sp. nov., Myxococcus landrumus sp. nov., Nannocystis bai.</title>
        <authorList>
            <person name="Ahearne A."/>
            <person name="Stevens C."/>
            <person name="Phillips K."/>
        </authorList>
    </citation>
    <scope>NUCLEOTIDE SEQUENCE</scope>
    <source>
        <strain evidence="1">Na p29</strain>
    </source>
</reference>
<dbReference type="AlphaFoldDB" id="A0A9X3EJ11"/>
<dbReference type="EMBL" id="JAPNKE010000002">
    <property type="protein sequence ID" value="MCY1004972.1"/>
    <property type="molecule type" value="Genomic_DNA"/>
</dbReference>
<proteinExistence type="predicted"/>